<reference evidence="1" key="1">
    <citation type="journal article" date="2021" name="Proc. Natl. Acad. Sci. U.S.A.">
        <title>A Catalog of Tens of Thousands of Viruses from Human Metagenomes Reveals Hidden Associations with Chronic Diseases.</title>
        <authorList>
            <person name="Tisza M.J."/>
            <person name="Buck C.B."/>
        </authorList>
    </citation>
    <scope>NUCLEOTIDE SEQUENCE</scope>
    <source>
        <strain evidence="1">Ctgn638</strain>
    </source>
</reference>
<accession>A0A8S5TM70</accession>
<dbReference type="Pfam" id="PF09393">
    <property type="entry name" value="DUF2001"/>
    <property type="match status" value="1"/>
</dbReference>
<dbReference type="EMBL" id="BK032845">
    <property type="protein sequence ID" value="DAF63874.1"/>
    <property type="molecule type" value="Genomic_DNA"/>
</dbReference>
<sequence length="137" mass="15482">MANENQVWTGSDGQLWLNNKDKIAKVQKFTFKQTNKFEAIDDTDAFATGQRLVGCELSGEITAYKTSFAFNDIMEQYKNKQQPSLSLVGKVTNNDTGETKRISIADVTFTDLTLFEFEKGKVNQDIVPFNAGDYKYI</sequence>
<dbReference type="Gene3D" id="2.30.110.40">
    <property type="entry name" value="Phage tail tube protein"/>
    <property type="match status" value="1"/>
</dbReference>
<dbReference type="InterPro" id="IPR038628">
    <property type="entry name" value="XkdM-like_sf"/>
</dbReference>
<evidence type="ECO:0000313" key="1">
    <source>
        <dbReference type="EMBL" id="DAF63874.1"/>
    </source>
</evidence>
<name>A0A8S5TM70_9CAUD</name>
<protein>
    <submittedName>
        <fullName evidence="1">Tail tube protein</fullName>
    </submittedName>
</protein>
<proteinExistence type="predicted"/>
<organism evidence="1">
    <name type="scientific">Siphoviridae sp. ctgn638</name>
    <dbReference type="NCBI Taxonomy" id="2827913"/>
    <lineage>
        <taxon>Viruses</taxon>
        <taxon>Duplodnaviria</taxon>
        <taxon>Heunggongvirae</taxon>
        <taxon>Uroviricota</taxon>
        <taxon>Caudoviricetes</taxon>
    </lineage>
</organism>
<dbReference type="SUPFAM" id="SSF69279">
    <property type="entry name" value="Phage tail proteins"/>
    <property type="match status" value="1"/>
</dbReference>
<dbReference type="InterPro" id="IPR018989">
    <property type="entry name" value="DUF2001"/>
</dbReference>